<keyword evidence="3" id="KW-0804">Transcription</keyword>
<dbReference type="SMART" id="SM00344">
    <property type="entry name" value="HTH_ASNC"/>
    <property type="match status" value="1"/>
</dbReference>
<dbReference type="InterPro" id="IPR019887">
    <property type="entry name" value="Tscrpt_reg_AsnC/Lrp_C"/>
</dbReference>
<dbReference type="GO" id="GO:0005829">
    <property type="term" value="C:cytosol"/>
    <property type="evidence" value="ECO:0007669"/>
    <property type="project" value="TreeGrafter"/>
</dbReference>
<keyword evidence="1" id="KW-0805">Transcription regulation</keyword>
<dbReference type="PRINTS" id="PR00033">
    <property type="entry name" value="HTHASNC"/>
</dbReference>
<dbReference type="GO" id="GO:0043200">
    <property type="term" value="P:response to amino acid"/>
    <property type="evidence" value="ECO:0007669"/>
    <property type="project" value="TreeGrafter"/>
</dbReference>
<dbReference type="InterPro" id="IPR000485">
    <property type="entry name" value="AsnC-type_HTH_dom"/>
</dbReference>
<proteinExistence type="predicted"/>
<dbReference type="Proteomes" id="UP000253509">
    <property type="component" value="Unassembled WGS sequence"/>
</dbReference>
<reference evidence="6 7" key="1">
    <citation type="submission" date="2018-06" db="EMBL/GenBank/DDBJ databases">
        <title>Freshwater and sediment microbial communities from various areas in North America, analyzing microbe dynamics in response to fracking.</title>
        <authorList>
            <person name="Lamendella R."/>
        </authorList>
    </citation>
    <scope>NUCLEOTIDE SEQUENCE [LARGE SCALE GENOMIC DNA]</scope>
    <source>
        <strain evidence="6 7">3b_TX</strain>
    </source>
</reference>
<evidence type="ECO:0000256" key="1">
    <source>
        <dbReference type="ARBA" id="ARBA00023015"/>
    </source>
</evidence>
<dbReference type="InterPro" id="IPR011008">
    <property type="entry name" value="Dimeric_a/b-barrel"/>
</dbReference>
<dbReference type="EMBL" id="QNSB01000001">
    <property type="protein sequence ID" value="RBP74497.1"/>
    <property type="molecule type" value="Genomic_DNA"/>
</dbReference>
<dbReference type="InterPro" id="IPR036388">
    <property type="entry name" value="WH-like_DNA-bd_sf"/>
</dbReference>
<evidence type="ECO:0000313" key="7">
    <source>
        <dbReference type="Proteomes" id="UP000253509"/>
    </source>
</evidence>
<comment type="caution">
    <text evidence="6">The sequence shown here is derived from an EMBL/GenBank/DDBJ whole genome shotgun (WGS) entry which is preliminary data.</text>
</comment>
<evidence type="ECO:0000313" key="6">
    <source>
        <dbReference type="EMBL" id="RBP74497.1"/>
    </source>
</evidence>
<evidence type="ECO:0000259" key="4">
    <source>
        <dbReference type="Pfam" id="PF01037"/>
    </source>
</evidence>
<dbReference type="Pfam" id="PF01037">
    <property type="entry name" value="AsnC_trans_reg"/>
    <property type="match status" value="1"/>
</dbReference>
<dbReference type="GO" id="GO:0043565">
    <property type="term" value="F:sequence-specific DNA binding"/>
    <property type="evidence" value="ECO:0007669"/>
    <property type="project" value="InterPro"/>
</dbReference>
<dbReference type="AlphaFoldDB" id="A0A366IQV1"/>
<gene>
    <name evidence="6" type="ORF">DFO65_101216</name>
</gene>
<keyword evidence="7" id="KW-1185">Reference proteome</keyword>
<dbReference type="PANTHER" id="PTHR30154">
    <property type="entry name" value="LEUCINE-RESPONSIVE REGULATORY PROTEIN"/>
    <property type="match status" value="1"/>
</dbReference>
<dbReference type="Gene3D" id="1.10.10.10">
    <property type="entry name" value="Winged helix-like DNA-binding domain superfamily/Winged helix DNA-binding domain"/>
    <property type="match status" value="1"/>
</dbReference>
<dbReference type="Gene3D" id="3.30.70.920">
    <property type="match status" value="1"/>
</dbReference>
<dbReference type="SUPFAM" id="SSF46785">
    <property type="entry name" value="Winged helix' DNA-binding domain"/>
    <property type="match status" value="1"/>
</dbReference>
<evidence type="ECO:0000256" key="3">
    <source>
        <dbReference type="ARBA" id="ARBA00023163"/>
    </source>
</evidence>
<dbReference type="SUPFAM" id="SSF54909">
    <property type="entry name" value="Dimeric alpha+beta barrel"/>
    <property type="match status" value="1"/>
</dbReference>
<name>A0A366IQV1_9MICO</name>
<accession>A0A366IQV1</accession>
<dbReference type="PANTHER" id="PTHR30154:SF34">
    <property type="entry name" value="TRANSCRIPTIONAL REGULATOR AZLB"/>
    <property type="match status" value="1"/>
</dbReference>
<feature type="domain" description="HTH asnC-type" evidence="5">
    <location>
        <begin position="7"/>
        <end position="47"/>
    </location>
</feature>
<protein>
    <submittedName>
        <fullName evidence="6">DNA-binding Lrp family transcriptional regulator</fullName>
    </submittedName>
</protein>
<dbReference type="InterPro" id="IPR036390">
    <property type="entry name" value="WH_DNA-bd_sf"/>
</dbReference>
<organism evidence="6 7">
    <name type="scientific">Brevibacterium celere</name>
    <dbReference type="NCBI Taxonomy" id="225845"/>
    <lineage>
        <taxon>Bacteria</taxon>
        <taxon>Bacillati</taxon>
        <taxon>Actinomycetota</taxon>
        <taxon>Actinomycetes</taxon>
        <taxon>Micrococcales</taxon>
        <taxon>Brevibacteriaceae</taxon>
        <taxon>Brevibacterium</taxon>
    </lineage>
</organism>
<evidence type="ECO:0000256" key="2">
    <source>
        <dbReference type="ARBA" id="ARBA00023125"/>
    </source>
</evidence>
<keyword evidence="2 6" id="KW-0238">DNA-binding</keyword>
<evidence type="ECO:0000259" key="5">
    <source>
        <dbReference type="Pfam" id="PF13404"/>
    </source>
</evidence>
<sequence length="330" mass="36279">MPGSALLSETDFALFDALQHDLRAPWSQIGSRVGLSPTAAKRRWHRLVDTGAIWTSTYPGPGSDRILAEIEVACVNRRIEQLCRKLSRQPRIMTLTQVTGHFNVNLTANAASLDELRGIINDVIGGAEGVQQIRANILTQTFREGDAWTIGALAGERIPSTKSPRPLRVSLDDPRFLAVLGELEKDPRVPAAQVSQVLGCSTAHARRFILGLTRNSIITQRVEMAPASSGWSHTLMLQIAADPHDLDSAVRKISDMPGTRLCSASTGGPSNLRVGIWLRRLEDASAVEHRIAAAGRLEVSNRSIVLKHYKRAGWMFDENEKRTEFIGWNG</sequence>
<dbReference type="Pfam" id="PF13404">
    <property type="entry name" value="HTH_AsnC-type"/>
    <property type="match status" value="1"/>
</dbReference>
<feature type="domain" description="Transcription regulator AsnC/Lrp ligand binding" evidence="4">
    <location>
        <begin position="70"/>
        <end position="140"/>
    </location>
</feature>
<dbReference type="InterPro" id="IPR019888">
    <property type="entry name" value="Tscrpt_reg_AsnC-like"/>
</dbReference>